<proteinExistence type="predicted"/>
<feature type="region of interest" description="Disordered" evidence="1">
    <location>
        <begin position="27"/>
        <end position="53"/>
    </location>
</feature>
<dbReference type="Proteomes" id="UP000006591">
    <property type="component" value="Chromosome 4"/>
</dbReference>
<dbReference type="GO" id="GO:0016020">
    <property type="term" value="C:membrane"/>
    <property type="evidence" value="ECO:0007669"/>
    <property type="project" value="UniProtKB-SubCell"/>
</dbReference>
<dbReference type="HOGENOM" id="CLU_702812_0_0_1"/>
<name>A0A0E0GY94_ORYNI</name>
<dbReference type="Gramene" id="ONIVA04G03900.1">
    <property type="protein sequence ID" value="ONIVA04G03900.1"/>
    <property type="gene ID" value="ONIVA04G03900"/>
</dbReference>
<feature type="chain" id="PRO_5002361100" evidence="2">
    <location>
        <begin position="19"/>
        <end position="393"/>
    </location>
</feature>
<organism evidence="3">
    <name type="scientific">Oryza nivara</name>
    <name type="common">Indian wild rice</name>
    <name type="synonym">Oryza sativa f. spontanea</name>
    <dbReference type="NCBI Taxonomy" id="4536"/>
    <lineage>
        <taxon>Eukaryota</taxon>
        <taxon>Viridiplantae</taxon>
        <taxon>Streptophyta</taxon>
        <taxon>Embryophyta</taxon>
        <taxon>Tracheophyta</taxon>
        <taxon>Spermatophyta</taxon>
        <taxon>Magnoliopsida</taxon>
        <taxon>Liliopsida</taxon>
        <taxon>Poales</taxon>
        <taxon>Poaceae</taxon>
        <taxon>BOP clade</taxon>
        <taxon>Oryzoideae</taxon>
        <taxon>Oryzeae</taxon>
        <taxon>Oryzinae</taxon>
        <taxon>Oryza</taxon>
    </lineage>
</organism>
<protein>
    <submittedName>
        <fullName evidence="3">Uncharacterized protein</fullName>
    </submittedName>
</protein>
<dbReference type="GO" id="GO:0009507">
    <property type="term" value="C:chloroplast"/>
    <property type="evidence" value="ECO:0007669"/>
    <property type="project" value="UniProtKB-SubCell"/>
</dbReference>
<reference evidence="3" key="1">
    <citation type="submission" date="2015-04" db="UniProtKB">
        <authorList>
            <consortium name="EnsemblPlants"/>
        </authorList>
    </citation>
    <scope>IDENTIFICATION</scope>
    <source>
        <strain evidence="3">SL10</strain>
    </source>
</reference>
<dbReference type="SUPFAM" id="SSF103511">
    <property type="entry name" value="Chlorophyll a-b binding protein"/>
    <property type="match status" value="1"/>
</dbReference>
<dbReference type="EnsemblPlants" id="ONIVA04G03900.1">
    <property type="protein sequence ID" value="ONIVA04G03900.1"/>
    <property type="gene ID" value="ONIVA04G03900"/>
</dbReference>
<keyword evidence="2" id="KW-0732">Signal</keyword>
<keyword evidence="4" id="KW-1185">Reference proteome</keyword>
<accession>A0A0E0GY94</accession>
<evidence type="ECO:0000256" key="2">
    <source>
        <dbReference type="SAM" id="SignalP"/>
    </source>
</evidence>
<reference evidence="3" key="2">
    <citation type="submission" date="2018-04" db="EMBL/GenBank/DDBJ databases">
        <title>OnivRS2 (Oryza nivara Reference Sequence Version 2).</title>
        <authorList>
            <person name="Zhang J."/>
            <person name="Kudrna D."/>
            <person name="Lee S."/>
            <person name="Talag J."/>
            <person name="Rajasekar S."/>
            <person name="Welchert J."/>
            <person name="Hsing Y.-I."/>
            <person name="Wing R.A."/>
        </authorList>
    </citation>
    <scope>NUCLEOTIDE SEQUENCE [LARGE SCALE GENOMIC DNA]</scope>
    <source>
        <strain evidence="3">SL10</strain>
    </source>
</reference>
<sequence>MAAATMALSSSFAAAAAGGAPWRGVVGAGRAAEETTTSSTPTPTPSPAAAVPKAKSAASTGLWDVLAFSGPAPEPINGRLAMVGFVSALAVEASRGGELLEEASSGGGLAWFAATAAVCPSRPSRRRLRVPRRRCLCPTDSAPRGRLLVVAAAAASLNAHSFKDERVAQQQPGQQLLRQLVAVVAHQVNRRHATSEALDRREHGLVLGGEQIVAVALTALLVHSGSFGTGTRNSVRHSNFGVCSRILLTALAAPSLGRHPVRSSRVSPANVRDEVKCLLSMDAPMRADSTWRCVVPANRSRNLPSLPISSAERFLLQSWTVQDEILCTPPWRDRSDSGGTAPLYARVVSSVESMATLLTFWQHRRAKLRRRLSRMQSVLRLGAPSIFRSVRRG</sequence>
<dbReference type="STRING" id="4536.A0A0E0GY94"/>
<evidence type="ECO:0000313" key="4">
    <source>
        <dbReference type="Proteomes" id="UP000006591"/>
    </source>
</evidence>
<evidence type="ECO:0000256" key="1">
    <source>
        <dbReference type="SAM" id="MobiDB-lite"/>
    </source>
</evidence>
<feature type="signal peptide" evidence="2">
    <location>
        <begin position="1"/>
        <end position="18"/>
    </location>
</feature>
<dbReference type="AlphaFoldDB" id="A0A0E0GY94"/>
<evidence type="ECO:0000313" key="3">
    <source>
        <dbReference type="EnsemblPlants" id="ONIVA04G03900.1"/>
    </source>
</evidence>